<dbReference type="PRINTS" id="PR00932">
    <property type="entry name" value="AMINO1PTASE"/>
</dbReference>
<dbReference type="GO" id="GO:0008270">
    <property type="term" value="F:zinc ion binding"/>
    <property type="evidence" value="ECO:0007669"/>
    <property type="project" value="InterPro"/>
</dbReference>
<sequence length="463" mass="51860">MNVDETQKEQQIDAEKMVEATKITLETVKSLGDVTTASEDVSTPSVTLFGVTLFERLKKKMQKPPTRKQRRNYQCDYLKNMKGYKLNSLAHIDDGKIQEMYESAKREMDKFVPMETEELAEKEKEVSSSGVKRAGVNEEEVIDAVPLSVKLPFIAVTFGFQGKTACWDIKRADGRSFFRYTVSNSLHVIDAHTDSPCLKLKPKSASSKSNYLMVNVQTYGGGLWHTCFDRDLSVAGRIIVRSGDGSFLHKLVKFIFSTATDGKITAWLYDTIGSRVDYNAPGHSSTRMAYNADGTRQECCWRFQQMENGIKMLANTNGFRLLKIMQNRAFSVASGSAVKRPLPVYIGRCSCVIVKEKSVDGLKGPSSSVWLLSIQSFAARSDHVDLPRSFLTRLRQYVTSTKLGFELTIIPSDVFHFQKFLEAHSYCSIGLYLVFSIGGCCIICFQLAFMYAAGVICVSTLKE</sequence>
<keyword evidence="12" id="KW-0472">Membrane</keyword>
<dbReference type="PANTHER" id="PTHR28570:SF3">
    <property type="entry name" value="ASPARTYL AMINOPEPTIDASE"/>
    <property type="match status" value="1"/>
</dbReference>
<keyword evidence="10 11" id="KW-0482">Metalloprotease</keyword>
<dbReference type="AlphaFoldDB" id="A0A2U1NJW8"/>
<evidence type="ECO:0000256" key="2">
    <source>
        <dbReference type="ARBA" id="ARBA00001947"/>
    </source>
</evidence>
<accession>A0A2U1NJW8</accession>
<evidence type="ECO:0000256" key="1">
    <source>
        <dbReference type="ARBA" id="ARBA00001335"/>
    </source>
</evidence>
<evidence type="ECO:0000256" key="8">
    <source>
        <dbReference type="ARBA" id="ARBA00022801"/>
    </source>
</evidence>
<evidence type="ECO:0000256" key="10">
    <source>
        <dbReference type="ARBA" id="ARBA00023049"/>
    </source>
</evidence>
<proteinExistence type="inferred from homology"/>
<dbReference type="PANTHER" id="PTHR28570">
    <property type="entry name" value="ASPARTYL AMINOPEPTIDASE"/>
    <property type="match status" value="1"/>
</dbReference>
<dbReference type="Gene3D" id="2.30.250.10">
    <property type="entry name" value="Aminopeptidase i, Domain 2"/>
    <property type="match status" value="1"/>
</dbReference>
<keyword evidence="5 11" id="KW-0031">Aminopeptidase</keyword>
<comment type="caution">
    <text evidence="13">The sequence shown here is derived from an EMBL/GenBank/DDBJ whole genome shotgun (WGS) entry which is preliminary data.</text>
</comment>
<evidence type="ECO:0000256" key="5">
    <source>
        <dbReference type="ARBA" id="ARBA00022438"/>
    </source>
</evidence>
<gene>
    <name evidence="13" type="ORF">CTI12_AA167690</name>
</gene>
<dbReference type="GO" id="GO:0008237">
    <property type="term" value="F:metallopeptidase activity"/>
    <property type="evidence" value="ECO:0007669"/>
    <property type="project" value="UniProtKB-KW"/>
</dbReference>
<keyword evidence="8 11" id="KW-0378">Hydrolase</keyword>
<dbReference type="Proteomes" id="UP000245207">
    <property type="component" value="Unassembled WGS sequence"/>
</dbReference>
<keyword evidence="12" id="KW-1133">Transmembrane helix</keyword>
<keyword evidence="7 11" id="KW-0479">Metal-binding</keyword>
<reference evidence="13 14" key="1">
    <citation type="journal article" date="2018" name="Mol. Plant">
        <title>The genome of Artemisia annua provides insight into the evolution of Asteraceae family and artemisinin biosynthesis.</title>
        <authorList>
            <person name="Shen Q."/>
            <person name="Zhang L."/>
            <person name="Liao Z."/>
            <person name="Wang S."/>
            <person name="Yan T."/>
            <person name="Shi P."/>
            <person name="Liu M."/>
            <person name="Fu X."/>
            <person name="Pan Q."/>
            <person name="Wang Y."/>
            <person name="Lv Z."/>
            <person name="Lu X."/>
            <person name="Zhang F."/>
            <person name="Jiang W."/>
            <person name="Ma Y."/>
            <person name="Chen M."/>
            <person name="Hao X."/>
            <person name="Li L."/>
            <person name="Tang Y."/>
            <person name="Lv G."/>
            <person name="Zhou Y."/>
            <person name="Sun X."/>
            <person name="Brodelius P.E."/>
            <person name="Rose J.K.C."/>
            <person name="Tang K."/>
        </authorList>
    </citation>
    <scope>NUCLEOTIDE SEQUENCE [LARGE SCALE GENOMIC DNA]</scope>
    <source>
        <strain evidence="14">cv. Huhao1</strain>
        <tissue evidence="13">Leaf</tissue>
    </source>
</reference>
<protein>
    <recommendedName>
        <fullName evidence="4">aspartyl aminopeptidase</fullName>
        <ecNumber evidence="4">3.4.11.21</ecNumber>
    </recommendedName>
</protein>
<dbReference type="InterPro" id="IPR001948">
    <property type="entry name" value="Peptidase_M18"/>
</dbReference>
<dbReference type="InterPro" id="IPR023358">
    <property type="entry name" value="Peptidase_M18_dom2"/>
</dbReference>
<evidence type="ECO:0000313" key="14">
    <source>
        <dbReference type="Proteomes" id="UP000245207"/>
    </source>
</evidence>
<keyword evidence="14" id="KW-1185">Reference proteome</keyword>
<dbReference type="STRING" id="35608.A0A2U1NJW8"/>
<comment type="similarity">
    <text evidence="3 11">Belongs to the peptidase M18 family.</text>
</comment>
<keyword evidence="12" id="KW-0812">Transmembrane</keyword>
<evidence type="ECO:0000256" key="7">
    <source>
        <dbReference type="ARBA" id="ARBA00022723"/>
    </source>
</evidence>
<dbReference type="GO" id="GO:0005737">
    <property type="term" value="C:cytoplasm"/>
    <property type="evidence" value="ECO:0007669"/>
    <property type="project" value="UniProtKB-ARBA"/>
</dbReference>
<comment type="catalytic activity">
    <reaction evidence="1">
        <text>Release of an N-terminal aspartate or glutamate from a peptide, with a preference for aspartate.</text>
        <dbReference type="EC" id="3.4.11.21"/>
    </reaction>
</comment>
<dbReference type="Pfam" id="PF02127">
    <property type="entry name" value="Peptidase_M18"/>
    <property type="match status" value="1"/>
</dbReference>
<evidence type="ECO:0000313" key="13">
    <source>
        <dbReference type="EMBL" id="PWA73766.1"/>
    </source>
</evidence>
<comment type="cofactor">
    <cofactor evidence="2">
        <name>Zn(2+)</name>
        <dbReference type="ChEBI" id="CHEBI:29105"/>
    </cofactor>
</comment>
<evidence type="ECO:0000256" key="3">
    <source>
        <dbReference type="ARBA" id="ARBA00008290"/>
    </source>
</evidence>
<evidence type="ECO:0000256" key="12">
    <source>
        <dbReference type="SAM" id="Phobius"/>
    </source>
</evidence>
<dbReference type="EC" id="3.4.11.21" evidence="4"/>
<keyword evidence="6 11" id="KW-0645">Protease</keyword>
<evidence type="ECO:0000256" key="9">
    <source>
        <dbReference type="ARBA" id="ARBA00022833"/>
    </source>
</evidence>
<keyword evidence="9 11" id="KW-0862">Zinc</keyword>
<name>A0A2U1NJW8_ARTAN</name>
<evidence type="ECO:0000256" key="11">
    <source>
        <dbReference type="RuleBase" id="RU004386"/>
    </source>
</evidence>
<dbReference type="EMBL" id="PKPP01002678">
    <property type="protein sequence ID" value="PWA73766.1"/>
    <property type="molecule type" value="Genomic_DNA"/>
</dbReference>
<evidence type="ECO:0000256" key="4">
    <source>
        <dbReference type="ARBA" id="ARBA00011965"/>
    </source>
</evidence>
<dbReference type="GO" id="GO:0006508">
    <property type="term" value="P:proteolysis"/>
    <property type="evidence" value="ECO:0007669"/>
    <property type="project" value="UniProtKB-KW"/>
</dbReference>
<feature type="transmembrane region" description="Helical" evidence="12">
    <location>
        <begin position="429"/>
        <end position="458"/>
    </location>
</feature>
<dbReference type="GO" id="GO:0004177">
    <property type="term" value="F:aminopeptidase activity"/>
    <property type="evidence" value="ECO:0007669"/>
    <property type="project" value="UniProtKB-KW"/>
</dbReference>
<organism evidence="13 14">
    <name type="scientific">Artemisia annua</name>
    <name type="common">Sweet wormwood</name>
    <dbReference type="NCBI Taxonomy" id="35608"/>
    <lineage>
        <taxon>Eukaryota</taxon>
        <taxon>Viridiplantae</taxon>
        <taxon>Streptophyta</taxon>
        <taxon>Embryophyta</taxon>
        <taxon>Tracheophyta</taxon>
        <taxon>Spermatophyta</taxon>
        <taxon>Magnoliopsida</taxon>
        <taxon>eudicotyledons</taxon>
        <taxon>Gunneridae</taxon>
        <taxon>Pentapetalae</taxon>
        <taxon>asterids</taxon>
        <taxon>campanulids</taxon>
        <taxon>Asterales</taxon>
        <taxon>Asteraceae</taxon>
        <taxon>Asteroideae</taxon>
        <taxon>Anthemideae</taxon>
        <taxon>Artemisiinae</taxon>
        <taxon>Artemisia</taxon>
    </lineage>
</organism>
<evidence type="ECO:0000256" key="6">
    <source>
        <dbReference type="ARBA" id="ARBA00022670"/>
    </source>
</evidence>
<dbReference type="SUPFAM" id="SSF101821">
    <property type="entry name" value="Aminopeptidase/glucanase lid domain"/>
    <property type="match status" value="1"/>
</dbReference>